<proteinExistence type="predicted"/>
<dbReference type="GO" id="GO:0061343">
    <property type="term" value="P:cell adhesion involved in heart morphogenesis"/>
    <property type="evidence" value="ECO:0007669"/>
    <property type="project" value="TreeGrafter"/>
</dbReference>
<keyword evidence="2" id="KW-1185">Reference proteome</keyword>
<sequence length="445" mass="50916">MPTKSANLPFMSIVTSDSHCTSNDDTNPILPSLPLEAHKHVLSSNATAFKNTVKTKKHMPPKSSFILITETWCSQAVSDLELNIQNYRLYRCDRETKREGGCIIYALDTLTTNKVEDSVMNSLPEPVWISVNTLNHSLLLGCIYRAPDSSDNGNDLIINAFVHASSLNFSAKVITGDFNYPGIKLSTGNCQSCNDEFSATINMHCWSQWVRAPTRGDSILDLIFSRDVIPLSVKVYDEFESSDHKIVVCALPIYPSYNRSIQKTCQYRDYEHADWDLLHSLVKLSDWGNFFSCNSLIDAIDEFYVIINSCLDSCVPLKTYRFSKPYELYIPARYRNKLKRLQNRYFKSNDFTAAAQITIFNQIKEEHRSKAINEELLELNTNSKVQNITLLFNKHTKATRNVDIPCIQHNSTFIYDSKTMADLFSSILEWCSNHMWLCFKSYARD</sequence>
<reference evidence="1 2" key="1">
    <citation type="submission" date="2018-11" db="EMBL/GenBank/DDBJ databases">
        <authorList>
            <consortium name="Pathogen Informatics"/>
        </authorList>
    </citation>
    <scope>NUCLEOTIDE SEQUENCE [LARGE SCALE GENOMIC DNA]</scope>
    <source>
        <strain>Denwood</strain>
        <strain evidence="2">Zambia</strain>
    </source>
</reference>
<dbReference type="InterPro" id="IPR036691">
    <property type="entry name" value="Endo/exonu/phosph_ase_sf"/>
</dbReference>
<dbReference type="GO" id="GO:0007508">
    <property type="term" value="P:larval heart development"/>
    <property type="evidence" value="ECO:0007669"/>
    <property type="project" value="TreeGrafter"/>
</dbReference>
<gene>
    <name evidence="1" type="ORF">SMTD_LOCUS3275</name>
</gene>
<dbReference type="Proteomes" id="UP000269396">
    <property type="component" value="Unassembled WGS sequence"/>
</dbReference>
<dbReference type="GO" id="GO:0003824">
    <property type="term" value="F:catalytic activity"/>
    <property type="evidence" value="ECO:0007669"/>
    <property type="project" value="InterPro"/>
</dbReference>
<dbReference type="Pfam" id="PF14529">
    <property type="entry name" value="Exo_endo_phos_2"/>
    <property type="match status" value="1"/>
</dbReference>
<name>A0A183NMD9_9TREM</name>
<evidence type="ECO:0000313" key="2">
    <source>
        <dbReference type="Proteomes" id="UP000269396"/>
    </source>
</evidence>
<dbReference type="Gene3D" id="3.60.10.10">
    <property type="entry name" value="Endonuclease/exonuclease/phosphatase"/>
    <property type="match status" value="1"/>
</dbReference>
<protein>
    <submittedName>
        <fullName evidence="1">Uncharacterized protein</fullName>
    </submittedName>
</protein>
<dbReference type="PANTHER" id="PTHR33395:SF22">
    <property type="entry name" value="REVERSE TRANSCRIPTASE DOMAIN-CONTAINING PROTEIN"/>
    <property type="match status" value="1"/>
</dbReference>
<dbReference type="SUPFAM" id="SSF56219">
    <property type="entry name" value="DNase I-like"/>
    <property type="match status" value="1"/>
</dbReference>
<dbReference type="PANTHER" id="PTHR33395">
    <property type="entry name" value="TRANSCRIPTASE, PUTATIVE-RELATED-RELATED"/>
    <property type="match status" value="1"/>
</dbReference>
<evidence type="ECO:0000313" key="1">
    <source>
        <dbReference type="EMBL" id="VDO93781.1"/>
    </source>
</evidence>
<accession>A0A183NMD9</accession>
<dbReference type="GO" id="GO:0031012">
    <property type="term" value="C:extracellular matrix"/>
    <property type="evidence" value="ECO:0007669"/>
    <property type="project" value="TreeGrafter"/>
</dbReference>
<dbReference type="InterPro" id="IPR005135">
    <property type="entry name" value="Endo/exonuclease/phosphatase"/>
</dbReference>
<dbReference type="EMBL" id="UZAL01005625">
    <property type="protein sequence ID" value="VDO93781.1"/>
    <property type="molecule type" value="Genomic_DNA"/>
</dbReference>
<dbReference type="AlphaFoldDB" id="A0A183NMD9"/>
<organism evidence="1 2">
    <name type="scientific">Schistosoma mattheei</name>
    <dbReference type="NCBI Taxonomy" id="31246"/>
    <lineage>
        <taxon>Eukaryota</taxon>
        <taxon>Metazoa</taxon>
        <taxon>Spiralia</taxon>
        <taxon>Lophotrochozoa</taxon>
        <taxon>Platyhelminthes</taxon>
        <taxon>Trematoda</taxon>
        <taxon>Digenea</taxon>
        <taxon>Strigeidida</taxon>
        <taxon>Schistosomatoidea</taxon>
        <taxon>Schistosomatidae</taxon>
        <taxon>Schistosoma</taxon>
    </lineage>
</organism>
<dbReference type="STRING" id="31246.A0A183NMD9"/>